<organism evidence="1 2">
    <name type="scientific">Manihot esculenta</name>
    <name type="common">Cassava</name>
    <name type="synonym">Jatropha manihot</name>
    <dbReference type="NCBI Taxonomy" id="3983"/>
    <lineage>
        <taxon>Eukaryota</taxon>
        <taxon>Viridiplantae</taxon>
        <taxon>Streptophyta</taxon>
        <taxon>Embryophyta</taxon>
        <taxon>Tracheophyta</taxon>
        <taxon>Spermatophyta</taxon>
        <taxon>Magnoliopsida</taxon>
        <taxon>eudicotyledons</taxon>
        <taxon>Gunneridae</taxon>
        <taxon>Pentapetalae</taxon>
        <taxon>rosids</taxon>
        <taxon>fabids</taxon>
        <taxon>Malpighiales</taxon>
        <taxon>Euphorbiaceae</taxon>
        <taxon>Crotonoideae</taxon>
        <taxon>Manihoteae</taxon>
        <taxon>Manihot</taxon>
    </lineage>
</organism>
<dbReference type="EMBL" id="MU251192">
    <property type="protein sequence ID" value="KAG8612178.1"/>
    <property type="molecule type" value="Genomic_DNA"/>
</dbReference>
<sequence length="135" mass="14571">MGNEGNLFITGVPLLQYPLRSTMASPNENNVVNTPNDLSSAQEGQQFSFSSPTTPSNQPPVPFNPSPSLARDVPSAALSKQDIQTIALQLQNTTHWLGQLMQQRGLSTLVNALPVIEEPQTNGLQPTLNHPQTNS</sequence>
<evidence type="ECO:0000313" key="2">
    <source>
        <dbReference type="Proteomes" id="UP000091857"/>
    </source>
</evidence>
<comment type="caution">
    <text evidence="1">The sequence shown here is derived from an EMBL/GenBank/DDBJ whole genome shotgun (WGS) entry which is preliminary data.</text>
</comment>
<evidence type="ECO:0000313" key="1">
    <source>
        <dbReference type="EMBL" id="KAG8612178.1"/>
    </source>
</evidence>
<reference evidence="2" key="1">
    <citation type="journal article" date="2016" name="Nat. Biotechnol.">
        <title>Sequencing wild and cultivated cassava and related species reveals extensive interspecific hybridization and genetic diversity.</title>
        <authorList>
            <person name="Bredeson J.V."/>
            <person name="Lyons J.B."/>
            <person name="Prochnik S.E."/>
            <person name="Wu G.A."/>
            <person name="Ha C.M."/>
            <person name="Edsinger-Gonzales E."/>
            <person name="Grimwood J."/>
            <person name="Schmutz J."/>
            <person name="Rabbi I.Y."/>
            <person name="Egesi C."/>
            <person name="Nauluvula P."/>
            <person name="Lebot V."/>
            <person name="Ndunguru J."/>
            <person name="Mkamilo G."/>
            <person name="Bart R.S."/>
            <person name="Setter T.L."/>
            <person name="Gleadow R.M."/>
            <person name="Kulakow P."/>
            <person name="Ferguson M.E."/>
            <person name="Rounsley S."/>
            <person name="Rokhsar D.S."/>
        </authorList>
    </citation>
    <scope>NUCLEOTIDE SEQUENCE [LARGE SCALE GENOMIC DNA]</scope>
    <source>
        <strain evidence="2">cv. AM560-2</strain>
    </source>
</reference>
<gene>
    <name evidence="1" type="ORF">MANES_S095213v8</name>
</gene>
<proteinExistence type="predicted"/>
<keyword evidence="2" id="KW-1185">Reference proteome</keyword>
<dbReference type="Proteomes" id="UP000091857">
    <property type="component" value="Unassembled WGS sequence"/>
</dbReference>
<accession>A0ACB7FVS1</accession>
<name>A0ACB7FVS1_MANES</name>
<protein>
    <submittedName>
        <fullName evidence="1">Uncharacterized protein</fullName>
    </submittedName>
</protein>